<dbReference type="InterPro" id="IPR005137">
    <property type="entry name" value="BtpA"/>
</dbReference>
<evidence type="ECO:0008006" key="3">
    <source>
        <dbReference type="Google" id="ProtNLM"/>
    </source>
</evidence>
<evidence type="ECO:0000313" key="2">
    <source>
        <dbReference type="EMBL" id="SUZ63055.1"/>
    </source>
</evidence>
<evidence type="ECO:0000256" key="1">
    <source>
        <dbReference type="ARBA" id="ARBA00006007"/>
    </source>
</evidence>
<reference evidence="2" key="1">
    <citation type="submission" date="2018-05" db="EMBL/GenBank/DDBJ databases">
        <authorList>
            <person name="Lanie J.A."/>
            <person name="Ng W.-L."/>
            <person name="Kazmierczak K.M."/>
            <person name="Andrzejewski T.M."/>
            <person name="Davidsen T.M."/>
            <person name="Wayne K.J."/>
            <person name="Tettelin H."/>
            <person name="Glass J.I."/>
            <person name="Rusch D."/>
            <person name="Podicherti R."/>
            <person name="Tsui H.-C.T."/>
            <person name="Winkler M.E."/>
        </authorList>
    </citation>
    <scope>NUCLEOTIDE SEQUENCE</scope>
</reference>
<comment type="similarity">
    <text evidence="1">Belongs to the BtpA family.</text>
</comment>
<name>A0A381P7Y6_9ZZZZ</name>
<dbReference type="PANTHER" id="PTHR21381">
    <property type="entry name" value="ZGC:162297"/>
    <property type="match status" value="1"/>
</dbReference>
<dbReference type="SUPFAM" id="SSF51366">
    <property type="entry name" value="Ribulose-phoshate binding barrel"/>
    <property type="match status" value="1"/>
</dbReference>
<gene>
    <name evidence="2" type="ORF">METZ01_LOCUS15909</name>
</gene>
<dbReference type="EMBL" id="UINC01000906">
    <property type="protein sequence ID" value="SUZ63055.1"/>
    <property type="molecule type" value="Genomic_DNA"/>
</dbReference>
<organism evidence="2">
    <name type="scientific">marine metagenome</name>
    <dbReference type="NCBI Taxonomy" id="408172"/>
    <lineage>
        <taxon>unclassified sequences</taxon>
        <taxon>metagenomes</taxon>
        <taxon>ecological metagenomes</taxon>
    </lineage>
</organism>
<accession>A0A381P7Y6</accession>
<proteinExistence type="inferred from homology"/>
<protein>
    <recommendedName>
        <fullName evidence="3">Adenine phosphoribosyltransferase</fullName>
    </recommendedName>
</protein>
<dbReference type="InterPro" id="IPR011060">
    <property type="entry name" value="RibuloseP-bd_barrel"/>
</dbReference>
<sequence length="247" mass="27651">MNRFELHSFFKTSSTVILPVIHVLDNEQVTRNIHIAQNNKVSGVFLINHDLSINSFLPIIRHVRSVFPDLWFGVNFLAVTGKEAFPILGELGKDGIYIDAYWADNACIDENFNLEYQPQAEEIKKARTLSGWRGLYFGGAAFKKQREVNSDKYEKSAKIASRWMDVVTTSGVATGEAAEKSKITEMRKGCGEYPLALASGVTPENAKTYINDVDCFLVATGINFTGDFYNIDPEKLQRLITTTQAVI</sequence>
<dbReference type="AlphaFoldDB" id="A0A381P7Y6"/>
<dbReference type="PANTHER" id="PTHR21381:SF3">
    <property type="entry name" value="SGC REGION PROTEIN SGCQ-RELATED"/>
    <property type="match status" value="1"/>
</dbReference>